<sequence>WGVTSESLAQMLGYLSENGYINIKYSGSGMYCVCPLPLGRSYCEREAEKKDECAVQVRYFVGAAFFGAFAGAVLGTLTFTLLKLIFR</sequence>
<feature type="transmembrane region" description="Helical" evidence="1">
    <location>
        <begin position="59"/>
        <end position="82"/>
    </location>
</feature>
<keyword evidence="1" id="KW-0472">Membrane</keyword>
<proteinExistence type="predicted"/>
<keyword evidence="1" id="KW-0812">Transmembrane</keyword>
<dbReference type="Proteomes" id="UP000824081">
    <property type="component" value="Unassembled WGS sequence"/>
</dbReference>
<evidence type="ECO:0000313" key="2">
    <source>
        <dbReference type="EMBL" id="HIU59662.1"/>
    </source>
</evidence>
<evidence type="ECO:0000313" key="3">
    <source>
        <dbReference type="Proteomes" id="UP000824081"/>
    </source>
</evidence>
<comment type="caution">
    <text evidence="2">The sequence shown here is derived from an EMBL/GenBank/DDBJ whole genome shotgun (WGS) entry which is preliminary data.</text>
</comment>
<feature type="non-terminal residue" evidence="2">
    <location>
        <position position="1"/>
    </location>
</feature>
<name>A0A9D1SHB2_9FIRM</name>
<reference evidence="2" key="1">
    <citation type="submission" date="2020-10" db="EMBL/GenBank/DDBJ databases">
        <authorList>
            <person name="Gilroy R."/>
        </authorList>
    </citation>
    <scope>NUCLEOTIDE SEQUENCE</scope>
    <source>
        <strain evidence="2">11687</strain>
    </source>
</reference>
<accession>A0A9D1SHB2</accession>
<organism evidence="2 3">
    <name type="scientific">Candidatus Scatosoma pullistercoris</name>
    <dbReference type="NCBI Taxonomy" id="2840934"/>
    <lineage>
        <taxon>Bacteria</taxon>
        <taxon>Bacillati</taxon>
        <taxon>Bacillota</taxon>
        <taxon>Clostridia</taxon>
        <taxon>Candidatus Scatosoma</taxon>
    </lineage>
</organism>
<protein>
    <submittedName>
        <fullName evidence="2">Uncharacterized protein</fullName>
    </submittedName>
</protein>
<dbReference type="AlphaFoldDB" id="A0A9D1SHB2"/>
<reference evidence="2" key="2">
    <citation type="journal article" date="2021" name="PeerJ">
        <title>Extensive microbial diversity within the chicken gut microbiome revealed by metagenomics and culture.</title>
        <authorList>
            <person name="Gilroy R."/>
            <person name="Ravi A."/>
            <person name="Getino M."/>
            <person name="Pursley I."/>
            <person name="Horton D.L."/>
            <person name="Alikhan N.F."/>
            <person name="Baker D."/>
            <person name="Gharbi K."/>
            <person name="Hall N."/>
            <person name="Watson M."/>
            <person name="Adriaenssens E.M."/>
            <person name="Foster-Nyarko E."/>
            <person name="Jarju S."/>
            <person name="Secka A."/>
            <person name="Antonio M."/>
            <person name="Oren A."/>
            <person name="Chaudhuri R.R."/>
            <person name="La Ragione R."/>
            <person name="Hildebrand F."/>
            <person name="Pallen M.J."/>
        </authorList>
    </citation>
    <scope>NUCLEOTIDE SEQUENCE</scope>
    <source>
        <strain evidence="2">11687</strain>
    </source>
</reference>
<evidence type="ECO:0000256" key="1">
    <source>
        <dbReference type="SAM" id="Phobius"/>
    </source>
</evidence>
<gene>
    <name evidence="2" type="ORF">IAC57_06125</name>
</gene>
<keyword evidence="1" id="KW-1133">Transmembrane helix</keyword>
<dbReference type="EMBL" id="DVMZ01000168">
    <property type="protein sequence ID" value="HIU59662.1"/>
    <property type="molecule type" value="Genomic_DNA"/>
</dbReference>